<dbReference type="Gene3D" id="3.40.140.10">
    <property type="entry name" value="Cytidine Deaminase, domain 2"/>
    <property type="match status" value="1"/>
</dbReference>
<sequence length="162" mass="18268">MQSDLHRPKPELMEAAIAQSQIALSLGEGGPFGAVVVRNGEIVARGHNEVIGTNDPSAHAEIVAIRRACHVLQTFHLNGCELYTSCEPCPMCWAAINWAQLDRVYYGNDQYDAAAIGFSDRFLYEELNRPPQERRIPMQQFMAAEAKAAFQTWERLENRVEY</sequence>
<dbReference type="InterPro" id="IPR016192">
    <property type="entry name" value="APOBEC/CMP_deaminase_Zn-bd"/>
</dbReference>
<keyword evidence="2" id="KW-0479">Metal-binding</keyword>
<feature type="domain" description="CMP/dCMP-type deaminase" evidence="5">
    <location>
        <begin position="7"/>
        <end position="131"/>
    </location>
</feature>
<organism evidence="6 7">
    <name type="scientific">Rubidibacter lacunae KORDI 51-2</name>
    <dbReference type="NCBI Taxonomy" id="582515"/>
    <lineage>
        <taxon>Bacteria</taxon>
        <taxon>Bacillati</taxon>
        <taxon>Cyanobacteriota</taxon>
        <taxon>Cyanophyceae</taxon>
        <taxon>Oscillatoriophycideae</taxon>
        <taxon>Chroococcales</taxon>
        <taxon>Aphanothecaceae</taxon>
        <taxon>Rubidibacter</taxon>
    </lineage>
</organism>
<proteinExistence type="inferred from homology"/>
<keyword evidence="3" id="KW-0378">Hydrolase</keyword>
<dbReference type="STRING" id="582515.KR51_00025410"/>
<dbReference type="RefSeq" id="WP_022607869.1">
    <property type="nucleotide sequence ID" value="NZ_ASSJ01000064.1"/>
</dbReference>
<protein>
    <submittedName>
        <fullName evidence="6">Cytosine/adenosine deaminase</fullName>
    </submittedName>
</protein>
<dbReference type="InParanoid" id="U5DH57"/>
<dbReference type="FunFam" id="3.40.140.10:FF:000011">
    <property type="entry name" value="tRNA-specific adenosine deaminase"/>
    <property type="match status" value="1"/>
</dbReference>
<dbReference type="Proteomes" id="UP000016960">
    <property type="component" value="Unassembled WGS sequence"/>
</dbReference>
<evidence type="ECO:0000256" key="3">
    <source>
        <dbReference type="ARBA" id="ARBA00022801"/>
    </source>
</evidence>
<dbReference type="PANTHER" id="PTHR11079:SF161">
    <property type="entry name" value="CMP_DCMP-TYPE DEAMINASE DOMAIN-CONTAINING PROTEIN"/>
    <property type="match status" value="1"/>
</dbReference>
<keyword evidence="4" id="KW-0862">Zinc</keyword>
<dbReference type="CDD" id="cd01285">
    <property type="entry name" value="nucleoside_deaminase"/>
    <property type="match status" value="1"/>
</dbReference>
<dbReference type="InterPro" id="IPR016193">
    <property type="entry name" value="Cytidine_deaminase-like"/>
</dbReference>
<dbReference type="PANTHER" id="PTHR11079">
    <property type="entry name" value="CYTOSINE DEAMINASE FAMILY MEMBER"/>
    <property type="match status" value="1"/>
</dbReference>
<dbReference type="PROSITE" id="PS00903">
    <property type="entry name" value="CYT_DCMP_DEAMINASES_1"/>
    <property type="match status" value="1"/>
</dbReference>
<dbReference type="GO" id="GO:0008270">
    <property type="term" value="F:zinc ion binding"/>
    <property type="evidence" value="ECO:0007669"/>
    <property type="project" value="InterPro"/>
</dbReference>
<comment type="caution">
    <text evidence="6">The sequence shown here is derived from an EMBL/GenBank/DDBJ whole genome shotgun (WGS) entry which is preliminary data.</text>
</comment>
<dbReference type="GO" id="GO:0047974">
    <property type="term" value="F:guanosine deaminase activity"/>
    <property type="evidence" value="ECO:0007669"/>
    <property type="project" value="TreeGrafter"/>
</dbReference>
<dbReference type="SUPFAM" id="SSF53927">
    <property type="entry name" value="Cytidine deaminase-like"/>
    <property type="match status" value="1"/>
</dbReference>
<dbReference type="InterPro" id="IPR002125">
    <property type="entry name" value="CMP_dCMP_dom"/>
</dbReference>
<dbReference type="FunCoup" id="U5DH57">
    <property type="interactions" value="103"/>
</dbReference>
<name>U5DH57_9CHRO</name>
<dbReference type="AlphaFoldDB" id="U5DH57"/>
<dbReference type="GO" id="GO:0006152">
    <property type="term" value="P:purine nucleoside catabolic process"/>
    <property type="evidence" value="ECO:0007669"/>
    <property type="project" value="TreeGrafter"/>
</dbReference>
<evidence type="ECO:0000313" key="7">
    <source>
        <dbReference type="Proteomes" id="UP000016960"/>
    </source>
</evidence>
<evidence type="ECO:0000256" key="2">
    <source>
        <dbReference type="ARBA" id="ARBA00022723"/>
    </source>
</evidence>
<gene>
    <name evidence="6" type="ORF">KR51_00025410</name>
</gene>
<keyword evidence="7" id="KW-1185">Reference proteome</keyword>
<dbReference type="PATRIC" id="fig|582515.4.peg.2859"/>
<comment type="similarity">
    <text evidence="1">Belongs to the cytidine and deoxycytidylate deaminase family.</text>
</comment>
<evidence type="ECO:0000259" key="5">
    <source>
        <dbReference type="PROSITE" id="PS51747"/>
    </source>
</evidence>
<evidence type="ECO:0000313" key="6">
    <source>
        <dbReference type="EMBL" id="ERN40931.1"/>
    </source>
</evidence>
<accession>U5DH57</accession>
<evidence type="ECO:0000256" key="4">
    <source>
        <dbReference type="ARBA" id="ARBA00022833"/>
    </source>
</evidence>
<dbReference type="EMBL" id="ASSJ01000064">
    <property type="protein sequence ID" value="ERN40931.1"/>
    <property type="molecule type" value="Genomic_DNA"/>
</dbReference>
<dbReference type="PROSITE" id="PS51747">
    <property type="entry name" value="CYT_DCMP_DEAMINASES_2"/>
    <property type="match status" value="1"/>
</dbReference>
<evidence type="ECO:0000256" key="1">
    <source>
        <dbReference type="ARBA" id="ARBA00006576"/>
    </source>
</evidence>
<dbReference type="eggNOG" id="COG0590">
    <property type="taxonomic scope" value="Bacteria"/>
</dbReference>
<reference evidence="6 7" key="1">
    <citation type="submission" date="2013-05" db="EMBL/GenBank/DDBJ databases">
        <title>Draft genome sequence of Rubidibacter lacunae KORDI 51-2.</title>
        <authorList>
            <person name="Choi D.H."/>
            <person name="Noh J.H."/>
            <person name="Kwon K.-K."/>
            <person name="Lee J.-H."/>
            <person name="Ryu J.-Y."/>
        </authorList>
    </citation>
    <scope>NUCLEOTIDE SEQUENCE [LARGE SCALE GENOMIC DNA]</scope>
    <source>
        <strain evidence="6 7">KORDI 51-2</strain>
    </source>
</reference>
<dbReference type="Pfam" id="PF00383">
    <property type="entry name" value="dCMP_cyt_deam_1"/>
    <property type="match status" value="1"/>
</dbReference>